<accession>X0SIF7</accession>
<dbReference type="EMBL" id="BARS01008167">
    <property type="protein sequence ID" value="GAF74891.1"/>
    <property type="molecule type" value="Genomic_DNA"/>
</dbReference>
<comment type="caution">
    <text evidence="1">The sequence shown here is derived from an EMBL/GenBank/DDBJ whole genome shotgun (WGS) entry which is preliminary data.</text>
</comment>
<reference evidence="1" key="1">
    <citation type="journal article" date="2014" name="Front. Microbiol.">
        <title>High frequency of phylogenetically diverse reductive dehalogenase-homologous genes in deep subseafloor sedimentary metagenomes.</title>
        <authorList>
            <person name="Kawai M."/>
            <person name="Futagami T."/>
            <person name="Toyoda A."/>
            <person name="Takaki Y."/>
            <person name="Nishi S."/>
            <person name="Hori S."/>
            <person name="Arai W."/>
            <person name="Tsubouchi T."/>
            <person name="Morono Y."/>
            <person name="Uchiyama I."/>
            <person name="Ito T."/>
            <person name="Fujiyama A."/>
            <person name="Inagaki F."/>
            <person name="Takami H."/>
        </authorList>
    </citation>
    <scope>NUCLEOTIDE SEQUENCE</scope>
    <source>
        <strain evidence="1">Expedition CK06-06</strain>
    </source>
</reference>
<organism evidence="1">
    <name type="scientific">marine sediment metagenome</name>
    <dbReference type="NCBI Taxonomy" id="412755"/>
    <lineage>
        <taxon>unclassified sequences</taxon>
        <taxon>metagenomes</taxon>
        <taxon>ecological metagenomes</taxon>
    </lineage>
</organism>
<proteinExistence type="predicted"/>
<dbReference type="AlphaFoldDB" id="X0SIF7"/>
<name>X0SIF7_9ZZZZ</name>
<gene>
    <name evidence="1" type="ORF">S01H1_15631</name>
</gene>
<sequence>MNGREDEKVRRWDRAEDKNGGWLDWRVKERYSLSFYPPFNEPVDFFSVNYTKDENSVIGSFENHPVISNSQLPESFKGSL</sequence>
<protein>
    <submittedName>
        <fullName evidence="1">Uncharacterized protein</fullName>
    </submittedName>
</protein>
<evidence type="ECO:0000313" key="1">
    <source>
        <dbReference type="EMBL" id="GAF74891.1"/>
    </source>
</evidence>